<protein>
    <recommendedName>
        <fullName evidence="11">Nucleolar protein 11</fullName>
    </recommendedName>
</protein>
<keyword evidence="10" id="KW-1185">Reference proteome</keyword>
<keyword evidence="2" id="KW-0698">rRNA processing</keyword>
<gene>
    <name evidence="9" type="primary">AUGUSTUS-3.0.2_10388</name>
    <name evidence="9" type="ORF">TcasGA2_TC010388</name>
</gene>
<keyword evidence="6" id="KW-0539">Nucleus</keyword>
<dbReference type="InterPro" id="IPR012584">
    <property type="entry name" value="NOL11_N"/>
</dbReference>
<dbReference type="OrthoDB" id="6502630at2759"/>
<organism evidence="9 10">
    <name type="scientific">Tribolium castaneum</name>
    <name type="common">Red flour beetle</name>
    <dbReference type="NCBI Taxonomy" id="7070"/>
    <lineage>
        <taxon>Eukaryota</taxon>
        <taxon>Metazoa</taxon>
        <taxon>Ecdysozoa</taxon>
        <taxon>Arthropoda</taxon>
        <taxon>Hexapoda</taxon>
        <taxon>Insecta</taxon>
        <taxon>Pterygota</taxon>
        <taxon>Neoptera</taxon>
        <taxon>Endopterygota</taxon>
        <taxon>Coleoptera</taxon>
        <taxon>Polyphaga</taxon>
        <taxon>Cucujiformia</taxon>
        <taxon>Tenebrionidae</taxon>
        <taxon>Tenebrionidae incertae sedis</taxon>
        <taxon>Tribolium</taxon>
    </lineage>
</organism>
<evidence type="ECO:0000256" key="6">
    <source>
        <dbReference type="ARBA" id="ARBA00023242"/>
    </source>
</evidence>
<accession>D6WGP4</accession>
<evidence type="ECO:0000256" key="5">
    <source>
        <dbReference type="ARBA" id="ARBA00023163"/>
    </source>
</evidence>
<dbReference type="PANTHER" id="PTHR15633:SF2">
    <property type="entry name" value="NUCLEOLAR PROTEIN 11"/>
    <property type="match status" value="1"/>
</dbReference>
<dbReference type="EMBL" id="KQ971329">
    <property type="protein sequence ID" value="EFA01163.1"/>
    <property type="molecule type" value="Genomic_DNA"/>
</dbReference>
<dbReference type="Pfam" id="PF08168">
    <property type="entry name" value="NOL11_N"/>
    <property type="match status" value="1"/>
</dbReference>
<keyword evidence="3" id="KW-0805">Transcription regulation</keyword>
<evidence type="ECO:0000256" key="3">
    <source>
        <dbReference type="ARBA" id="ARBA00023015"/>
    </source>
</evidence>
<dbReference type="PANTHER" id="PTHR15633">
    <property type="entry name" value="NUCLEOLAR PROTEIN 11"/>
    <property type="match status" value="1"/>
</dbReference>
<dbReference type="FunCoup" id="D6WGP4">
    <property type="interactions" value="259"/>
</dbReference>
<dbReference type="PhylomeDB" id="D6WGP4"/>
<evidence type="ECO:0000313" key="9">
    <source>
        <dbReference type="EMBL" id="EFA01163.1"/>
    </source>
</evidence>
<sequence length="597" mass="68159">MAKLGAYYGLCPLIDHRSLLGITKDEENGVVIVTLGKNIAVKYKLSDQKQLHSWRTKEKFSSPIIYDKEQSKYVAVFNENFLRVWSENEEFIDKLKKFKFNQQIQTIFTCNERSFIVFKNGAVLLLSDAIERRKELTLESVIDSDSESIYEVLNASFNNSVYVGLVVKTNHNFCLYWTKFVEDIQDNFYKISFKRGNADLTGYVLHVDKFSVNFLSLWSDGRVYSVELKETDPESADIGELFTVIESISCKEYVSLVSLDPNYIALYGCNSNEEGALLVIYNVQFKVVQTRQSFKLFTNGAKLCCIDGNLFFPVGQNLAVLPFHLDMEQLAALVGSHKVVQTEPDPDISIVHKVQFVSWGKEADSDVTKVPEKIKPKVDDFVRQGLSDNFIFETLLAEVLDEKNLDALTQMVNYFPDIPESCLVKVLKFLINLESKLFKTKTQSGASNFPSSLQPVERTELLDVILTKSFNETLLLSHLRSILSLDEVLVLLQYIHFLLSEDGHCLPSRNVIETEAKLIEWSCILLDANYQKFLLSRDNKISEVLSSLKNQIKEELGSFDDLRQVAALLTEIKNKRPIQKKIHMGGMDYSIEDFPLY</sequence>
<feature type="domain" description="Nucleolar protein 11 C-terminal" evidence="8">
    <location>
        <begin position="378"/>
        <end position="597"/>
    </location>
</feature>
<dbReference type="STRING" id="7070.D6WGP4"/>
<dbReference type="InParanoid" id="D6WGP4"/>
<dbReference type="OMA" id="IPYNCEV"/>
<dbReference type="InterPro" id="IPR042859">
    <property type="entry name" value="NOL11"/>
</dbReference>
<proteinExistence type="predicted"/>
<dbReference type="KEGG" id="tca:100141656"/>
<dbReference type="Pfam" id="PF20998">
    <property type="entry name" value="Nol11_C"/>
    <property type="match status" value="1"/>
</dbReference>
<evidence type="ECO:0000256" key="4">
    <source>
        <dbReference type="ARBA" id="ARBA00023159"/>
    </source>
</evidence>
<dbReference type="InterPro" id="IPR048897">
    <property type="entry name" value="Nol11_C"/>
</dbReference>
<feature type="domain" description="Nucleolar protein 11 N-terminal" evidence="7">
    <location>
        <begin position="1"/>
        <end position="323"/>
    </location>
</feature>
<evidence type="ECO:0000313" key="10">
    <source>
        <dbReference type="Proteomes" id="UP000007266"/>
    </source>
</evidence>
<reference evidence="9 10" key="1">
    <citation type="journal article" date="2008" name="Nature">
        <title>The genome of the model beetle and pest Tribolium castaneum.</title>
        <authorList>
            <consortium name="Tribolium Genome Sequencing Consortium"/>
            <person name="Richards S."/>
            <person name="Gibbs R.A."/>
            <person name="Weinstock G.M."/>
            <person name="Brown S.J."/>
            <person name="Denell R."/>
            <person name="Beeman R.W."/>
            <person name="Gibbs R."/>
            <person name="Beeman R.W."/>
            <person name="Brown S.J."/>
            <person name="Bucher G."/>
            <person name="Friedrich M."/>
            <person name="Grimmelikhuijzen C.J."/>
            <person name="Klingler M."/>
            <person name="Lorenzen M."/>
            <person name="Richards S."/>
            <person name="Roth S."/>
            <person name="Schroder R."/>
            <person name="Tautz D."/>
            <person name="Zdobnov E.M."/>
            <person name="Muzny D."/>
            <person name="Gibbs R.A."/>
            <person name="Weinstock G.M."/>
            <person name="Attaway T."/>
            <person name="Bell S."/>
            <person name="Buhay C.J."/>
            <person name="Chandrabose M.N."/>
            <person name="Chavez D."/>
            <person name="Clerk-Blankenburg K.P."/>
            <person name="Cree A."/>
            <person name="Dao M."/>
            <person name="Davis C."/>
            <person name="Chacko J."/>
            <person name="Dinh H."/>
            <person name="Dugan-Rocha S."/>
            <person name="Fowler G."/>
            <person name="Garner T.T."/>
            <person name="Garnes J."/>
            <person name="Gnirke A."/>
            <person name="Hawes A."/>
            <person name="Hernandez J."/>
            <person name="Hines S."/>
            <person name="Holder M."/>
            <person name="Hume J."/>
            <person name="Jhangiani S.N."/>
            <person name="Joshi V."/>
            <person name="Khan Z.M."/>
            <person name="Jackson L."/>
            <person name="Kovar C."/>
            <person name="Kowis A."/>
            <person name="Lee S."/>
            <person name="Lewis L.R."/>
            <person name="Margolis J."/>
            <person name="Morgan M."/>
            <person name="Nazareth L.V."/>
            <person name="Nguyen N."/>
            <person name="Okwuonu G."/>
            <person name="Parker D."/>
            <person name="Richards S."/>
            <person name="Ruiz S.J."/>
            <person name="Santibanez J."/>
            <person name="Savard J."/>
            <person name="Scherer S.E."/>
            <person name="Schneider B."/>
            <person name="Sodergren E."/>
            <person name="Tautz D."/>
            <person name="Vattahil S."/>
            <person name="Villasana D."/>
            <person name="White C.S."/>
            <person name="Wright R."/>
            <person name="Park Y."/>
            <person name="Beeman R.W."/>
            <person name="Lord J."/>
            <person name="Oppert B."/>
            <person name="Lorenzen M."/>
            <person name="Brown S."/>
            <person name="Wang L."/>
            <person name="Savard J."/>
            <person name="Tautz D."/>
            <person name="Richards S."/>
            <person name="Weinstock G."/>
            <person name="Gibbs R.A."/>
            <person name="Liu Y."/>
            <person name="Worley K."/>
            <person name="Weinstock G."/>
            <person name="Elsik C.G."/>
            <person name="Reese J.T."/>
            <person name="Elhaik E."/>
            <person name="Landan G."/>
            <person name="Graur D."/>
            <person name="Arensburger P."/>
            <person name="Atkinson P."/>
            <person name="Beeman R.W."/>
            <person name="Beidler J."/>
            <person name="Brown S.J."/>
            <person name="Demuth J.P."/>
            <person name="Drury D.W."/>
            <person name="Du Y.Z."/>
            <person name="Fujiwara H."/>
            <person name="Lorenzen M."/>
            <person name="Maselli V."/>
            <person name="Osanai M."/>
            <person name="Park Y."/>
            <person name="Robertson H.M."/>
            <person name="Tu Z."/>
            <person name="Wang J.J."/>
            <person name="Wang S."/>
            <person name="Richards S."/>
            <person name="Song H."/>
            <person name="Zhang L."/>
            <person name="Sodergren E."/>
            <person name="Werner D."/>
            <person name="Stanke M."/>
            <person name="Morgenstern B."/>
            <person name="Solovyev V."/>
            <person name="Kosarev P."/>
            <person name="Brown G."/>
            <person name="Chen H.C."/>
            <person name="Ermolaeva O."/>
            <person name="Hlavina W."/>
            <person name="Kapustin Y."/>
            <person name="Kiryutin B."/>
            <person name="Kitts P."/>
            <person name="Maglott D."/>
            <person name="Pruitt K."/>
            <person name="Sapojnikov V."/>
            <person name="Souvorov A."/>
            <person name="Mackey A.J."/>
            <person name="Waterhouse R.M."/>
            <person name="Wyder S."/>
            <person name="Zdobnov E.M."/>
            <person name="Zdobnov E.M."/>
            <person name="Wyder S."/>
            <person name="Kriventseva E.V."/>
            <person name="Kadowaki T."/>
            <person name="Bork P."/>
            <person name="Aranda M."/>
            <person name="Bao R."/>
            <person name="Beermann A."/>
            <person name="Berns N."/>
            <person name="Bolognesi R."/>
            <person name="Bonneton F."/>
            <person name="Bopp D."/>
            <person name="Brown S.J."/>
            <person name="Bucher G."/>
            <person name="Butts T."/>
            <person name="Chaumot A."/>
            <person name="Denell R.E."/>
            <person name="Ferrier D.E."/>
            <person name="Friedrich M."/>
            <person name="Gordon C.M."/>
            <person name="Jindra M."/>
            <person name="Klingler M."/>
            <person name="Lan Q."/>
            <person name="Lattorff H.M."/>
            <person name="Laudet V."/>
            <person name="von Levetsow C."/>
            <person name="Liu Z."/>
            <person name="Lutz R."/>
            <person name="Lynch J.A."/>
            <person name="da Fonseca R.N."/>
            <person name="Posnien N."/>
            <person name="Reuter R."/>
            <person name="Roth S."/>
            <person name="Savard J."/>
            <person name="Schinko J.B."/>
            <person name="Schmitt C."/>
            <person name="Schoppmeier M."/>
            <person name="Schroder R."/>
            <person name="Shippy T.D."/>
            <person name="Simonnet F."/>
            <person name="Marques-Souza H."/>
            <person name="Tautz D."/>
            <person name="Tomoyasu Y."/>
            <person name="Trauner J."/>
            <person name="Van der Zee M."/>
            <person name="Vervoort M."/>
            <person name="Wittkopp N."/>
            <person name="Wimmer E.A."/>
            <person name="Yang X."/>
            <person name="Jones A.K."/>
            <person name="Sattelle D.B."/>
            <person name="Ebert P.R."/>
            <person name="Nelson D."/>
            <person name="Scott J.G."/>
            <person name="Beeman R.W."/>
            <person name="Muthukrishnan S."/>
            <person name="Kramer K.J."/>
            <person name="Arakane Y."/>
            <person name="Beeman R.W."/>
            <person name="Zhu Q."/>
            <person name="Hogenkamp D."/>
            <person name="Dixit R."/>
            <person name="Oppert B."/>
            <person name="Jiang H."/>
            <person name="Zou Z."/>
            <person name="Marshall J."/>
            <person name="Elpidina E."/>
            <person name="Vinokurov K."/>
            <person name="Oppert C."/>
            <person name="Zou Z."/>
            <person name="Evans J."/>
            <person name="Lu Z."/>
            <person name="Zhao P."/>
            <person name="Sumathipala N."/>
            <person name="Altincicek B."/>
            <person name="Vilcinskas A."/>
            <person name="Williams M."/>
            <person name="Hultmark D."/>
            <person name="Hetru C."/>
            <person name="Jiang H."/>
            <person name="Grimmelikhuijzen C.J."/>
            <person name="Hauser F."/>
            <person name="Cazzamali G."/>
            <person name="Williamson M."/>
            <person name="Park Y."/>
            <person name="Li B."/>
            <person name="Tanaka Y."/>
            <person name="Predel R."/>
            <person name="Neupert S."/>
            <person name="Schachtner J."/>
            <person name="Verleyen P."/>
            <person name="Raible F."/>
            <person name="Bork P."/>
            <person name="Friedrich M."/>
            <person name="Walden K.K."/>
            <person name="Robertson H.M."/>
            <person name="Angeli S."/>
            <person name="Foret S."/>
            <person name="Bucher G."/>
            <person name="Schuetz S."/>
            <person name="Maleszka R."/>
            <person name="Wimmer E.A."/>
            <person name="Beeman R.W."/>
            <person name="Lorenzen M."/>
            <person name="Tomoyasu Y."/>
            <person name="Miller S.C."/>
            <person name="Grossmann D."/>
            <person name="Bucher G."/>
        </authorList>
    </citation>
    <scope>NUCLEOTIDE SEQUENCE [LARGE SCALE GENOMIC DNA]</scope>
    <source>
        <strain evidence="9 10">Georgia GA2</strain>
    </source>
</reference>
<dbReference type="GO" id="GO:0005730">
    <property type="term" value="C:nucleolus"/>
    <property type="evidence" value="ECO:0000318"/>
    <property type="project" value="GO_Central"/>
</dbReference>
<dbReference type="Proteomes" id="UP000007266">
    <property type="component" value="Linkage group 3"/>
</dbReference>
<name>D6WGP4_TRICA</name>
<evidence type="ECO:0000259" key="8">
    <source>
        <dbReference type="Pfam" id="PF20998"/>
    </source>
</evidence>
<dbReference type="eggNOG" id="ENOG502SB74">
    <property type="taxonomic scope" value="Eukaryota"/>
</dbReference>
<dbReference type="HOGENOM" id="CLU_026261_0_0_1"/>
<comment type="subcellular location">
    <subcellularLocation>
        <location evidence="1">Nucleus</location>
        <location evidence="1">Nucleolus</location>
    </subcellularLocation>
</comment>
<evidence type="ECO:0008006" key="11">
    <source>
        <dbReference type="Google" id="ProtNLM"/>
    </source>
</evidence>
<keyword evidence="5" id="KW-0804">Transcription</keyword>
<keyword evidence="4" id="KW-0010">Activator</keyword>
<evidence type="ECO:0000256" key="2">
    <source>
        <dbReference type="ARBA" id="ARBA00022552"/>
    </source>
</evidence>
<evidence type="ECO:0000256" key="1">
    <source>
        <dbReference type="ARBA" id="ARBA00004604"/>
    </source>
</evidence>
<dbReference type="GO" id="GO:0030490">
    <property type="term" value="P:maturation of SSU-rRNA"/>
    <property type="evidence" value="ECO:0000318"/>
    <property type="project" value="GO_Central"/>
</dbReference>
<dbReference type="AlphaFoldDB" id="D6WGP4"/>
<evidence type="ECO:0000259" key="7">
    <source>
        <dbReference type="Pfam" id="PF08168"/>
    </source>
</evidence>
<reference evidence="9 10" key="2">
    <citation type="journal article" date="2010" name="Nucleic Acids Res.">
        <title>BeetleBase in 2010: revisions to provide comprehensive genomic information for Tribolium castaneum.</title>
        <authorList>
            <person name="Kim H.S."/>
            <person name="Murphy T."/>
            <person name="Xia J."/>
            <person name="Caragea D."/>
            <person name="Park Y."/>
            <person name="Beeman R.W."/>
            <person name="Lorenzen M.D."/>
            <person name="Butcher S."/>
            <person name="Manak J.R."/>
            <person name="Brown S.J."/>
        </authorList>
    </citation>
    <scope>GENOME REANNOTATION</scope>
    <source>
        <strain evidence="9 10">Georgia GA2</strain>
    </source>
</reference>